<name>A0ACC2CBT0_DIPCM</name>
<dbReference type="Proteomes" id="UP001162992">
    <property type="component" value="Chromosome 11"/>
</dbReference>
<comment type="caution">
    <text evidence="1">The sequence shown here is derived from an EMBL/GenBank/DDBJ whole genome shotgun (WGS) entry which is preliminary data.</text>
</comment>
<accession>A0ACC2CBT0</accession>
<gene>
    <name evidence="1" type="ORF">O6H91_11G087400</name>
</gene>
<keyword evidence="2" id="KW-1185">Reference proteome</keyword>
<sequence>MGKEVSKLELEDGTVDRIGERLSFISDIYLPHALAERIQPLSPHEKKSHLVALLRRDAAIFLERYGQILNSSELQEFEVLQDDYEVSWHLKQLKTTFYPTVQEQKSRTATVKNRRLAYMDRLVQDGQYFSEDSMRMRSPLLHHEYVGQFQDPSIRGAARLGERFSEMLIRQFEEAFIQQRLNEERMEAGIPMETEQETIEEFEEEEEEESDDEEGSGSEEDEGTSDEEHGMKMHSGQQSFGEFSNKESPYIKLNEVAHDDSLQPHADGFDRGISGSRPSRVEIHNKVQDFTRNMQQKFLSEGDSDEGKPQLAGSVLSEVEIQDKLEDFTRIMQEKFLSGGDSEHVDYSRIDGDSTLDDYWLGEISRDAEEKYFEED</sequence>
<reference evidence="2" key="1">
    <citation type="journal article" date="2024" name="Proc. Natl. Acad. Sci. U.S.A.">
        <title>Extraordinary preservation of gene collinearity over three hundred million years revealed in homosporous lycophytes.</title>
        <authorList>
            <person name="Li C."/>
            <person name="Wickell D."/>
            <person name="Kuo L.Y."/>
            <person name="Chen X."/>
            <person name="Nie B."/>
            <person name="Liao X."/>
            <person name="Peng D."/>
            <person name="Ji J."/>
            <person name="Jenkins J."/>
            <person name="Williams M."/>
            <person name="Shu S."/>
            <person name="Plott C."/>
            <person name="Barry K."/>
            <person name="Rajasekar S."/>
            <person name="Grimwood J."/>
            <person name="Han X."/>
            <person name="Sun S."/>
            <person name="Hou Z."/>
            <person name="He W."/>
            <person name="Dai G."/>
            <person name="Sun C."/>
            <person name="Schmutz J."/>
            <person name="Leebens-Mack J.H."/>
            <person name="Li F.W."/>
            <person name="Wang L."/>
        </authorList>
    </citation>
    <scope>NUCLEOTIDE SEQUENCE [LARGE SCALE GENOMIC DNA]</scope>
    <source>
        <strain evidence="2">cv. PW_Plant_1</strain>
    </source>
</reference>
<evidence type="ECO:0000313" key="1">
    <source>
        <dbReference type="EMBL" id="KAJ7539334.1"/>
    </source>
</evidence>
<organism evidence="1 2">
    <name type="scientific">Diphasiastrum complanatum</name>
    <name type="common">Issler's clubmoss</name>
    <name type="synonym">Lycopodium complanatum</name>
    <dbReference type="NCBI Taxonomy" id="34168"/>
    <lineage>
        <taxon>Eukaryota</taxon>
        <taxon>Viridiplantae</taxon>
        <taxon>Streptophyta</taxon>
        <taxon>Embryophyta</taxon>
        <taxon>Tracheophyta</taxon>
        <taxon>Lycopodiopsida</taxon>
        <taxon>Lycopodiales</taxon>
        <taxon>Lycopodiaceae</taxon>
        <taxon>Lycopodioideae</taxon>
        <taxon>Diphasiastrum</taxon>
    </lineage>
</organism>
<protein>
    <submittedName>
        <fullName evidence="1">Uncharacterized protein</fullName>
    </submittedName>
</protein>
<evidence type="ECO:0000313" key="2">
    <source>
        <dbReference type="Proteomes" id="UP001162992"/>
    </source>
</evidence>
<proteinExistence type="predicted"/>
<dbReference type="EMBL" id="CM055102">
    <property type="protein sequence ID" value="KAJ7539334.1"/>
    <property type="molecule type" value="Genomic_DNA"/>
</dbReference>